<dbReference type="AlphaFoldDB" id="A0A350P2L9"/>
<dbReference type="Pfam" id="PF03796">
    <property type="entry name" value="DnaB_C"/>
    <property type="match status" value="1"/>
</dbReference>
<proteinExistence type="predicted"/>
<dbReference type="GO" id="GO:0003697">
    <property type="term" value="F:single-stranded DNA binding"/>
    <property type="evidence" value="ECO:0007669"/>
    <property type="project" value="InterPro"/>
</dbReference>
<dbReference type="PANTHER" id="PTHR12873">
    <property type="entry name" value="T7-LIKE MITOCHONDRIAL DNA HELICASE"/>
    <property type="match status" value="1"/>
</dbReference>
<dbReference type="Proteomes" id="UP000263517">
    <property type="component" value="Unassembled WGS sequence"/>
</dbReference>
<evidence type="ECO:0000259" key="1">
    <source>
        <dbReference type="PROSITE" id="PS50880"/>
    </source>
</evidence>
<dbReference type="InterPro" id="IPR027032">
    <property type="entry name" value="Twinkle-like"/>
</dbReference>
<dbReference type="PROSITE" id="PS50880">
    <property type="entry name" value="TOPRIM"/>
    <property type="match status" value="1"/>
</dbReference>
<evidence type="ECO:0000259" key="2">
    <source>
        <dbReference type="PROSITE" id="PS51199"/>
    </source>
</evidence>
<dbReference type="CDD" id="cd01029">
    <property type="entry name" value="TOPRIM_primases"/>
    <property type="match status" value="1"/>
</dbReference>
<sequence>MSAVEELVGSLTESCRIVCPVCSEGRKKKNDKSLSVTVKSDVTLYTCHHCNIEGGVQNKQWVMPPPKQPPVKIPKQSASPLIEEYLSSRKIDPSLINKFGLVSQPKYFRDVGEQDAIGFVYDRDSDARAVKWRSVKTKSWTQQGTARTFYGIEFVDPSPQSLVICEGEMDVLALATVGITAVSCPNGAPSKVSNRKVHPEEDKKFSYLWEERELLDKVEKIILATDDDPAGEALAEELARRIPDGRAKCWRVQYPRNCKDSNDVLIKHGANALRNCVENPTPLPLKGIYTADEYLGAVEDIFSKGLGGGVSTGISTLDELFTIAPGQLSVVTGLPSSGKSEFVDQIMMNLATQHSWKFAVASFENPPHFHISKLAEKITGKSFHPGSQNRMTKSEMTEAYHFINDHFVFLDNKDGVVSSVDSIISRTKAAILRMGIRGLVIDPYNFIEQAEGEEHLSINAMLTKITTFAKAHDLHVWFVAHPTKVYPNEKGEYPVVGGNHISGSAAWFAKADVGITVHRSEQSTDIHCWKMRFKWLGKQGAVPLSYDVVNGRYSNYVDTTLQAVPTGHWSDDF</sequence>
<gene>
    <name evidence="3" type="ORF">DCW74_07360</name>
</gene>
<dbReference type="PANTHER" id="PTHR12873:SF0">
    <property type="entry name" value="TWINKLE MTDNA HELICASE"/>
    <property type="match status" value="1"/>
</dbReference>
<dbReference type="InterPro" id="IPR007694">
    <property type="entry name" value="DNA_helicase_DnaB-like_C"/>
</dbReference>
<dbReference type="Pfam" id="PF13155">
    <property type="entry name" value="Toprim_2"/>
    <property type="match status" value="1"/>
</dbReference>
<evidence type="ECO:0000313" key="3">
    <source>
        <dbReference type="EMBL" id="HAW75536.1"/>
    </source>
</evidence>
<evidence type="ECO:0000313" key="4">
    <source>
        <dbReference type="Proteomes" id="UP000263517"/>
    </source>
</evidence>
<dbReference type="Gene3D" id="3.40.1360.10">
    <property type="match status" value="1"/>
</dbReference>
<comment type="caution">
    <text evidence="3">The sequence shown here is derived from an EMBL/GenBank/DDBJ whole genome shotgun (WGS) entry which is preliminary data.</text>
</comment>
<dbReference type="GO" id="GO:0005524">
    <property type="term" value="F:ATP binding"/>
    <property type="evidence" value="ECO:0007669"/>
    <property type="project" value="InterPro"/>
</dbReference>
<dbReference type="SUPFAM" id="SSF52540">
    <property type="entry name" value="P-loop containing nucleoside triphosphate hydrolases"/>
    <property type="match status" value="1"/>
</dbReference>
<dbReference type="GO" id="GO:0043139">
    <property type="term" value="F:5'-3' DNA helicase activity"/>
    <property type="evidence" value="ECO:0007669"/>
    <property type="project" value="InterPro"/>
</dbReference>
<dbReference type="EMBL" id="DNAN01000255">
    <property type="protein sequence ID" value="HAW75536.1"/>
    <property type="molecule type" value="Genomic_DNA"/>
</dbReference>
<dbReference type="Gene3D" id="3.40.50.300">
    <property type="entry name" value="P-loop containing nucleotide triphosphate hydrolases"/>
    <property type="match status" value="1"/>
</dbReference>
<dbReference type="InterPro" id="IPR006171">
    <property type="entry name" value="TOPRIM_dom"/>
</dbReference>
<name>A0A350P2L9_9ALTE</name>
<dbReference type="GO" id="GO:0006260">
    <property type="term" value="P:DNA replication"/>
    <property type="evidence" value="ECO:0007669"/>
    <property type="project" value="InterPro"/>
</dbReference>
<protein>
    <recommendedName>
        <fullName evidence="5">SF4 helicase domain-containing protein</fullName>
    </recommendedName>
</protein>
<accession>A0A350P2L9</accession>
<reference evidence="3 4" key="1">
    <citation type="journal article" date="2018" name="Nat. Biotechnol.">
        <title>A standardized bacterial taxonomy based on genome phylogeny substantially revises the tree of life.</title>
        <authorList>
            <person name="Parks D.H."/>
            <person name="Chuvochina M."/>
            <person name="Waite D.W."/>
            <person name="Rinke C."/>
            <person name="Skarshewski A."/>
            <person name="Chaumeil P.A."/>
            <person name="Hugenholtz P."/>
        </authorList>
    </citation>
    <scope>NUCLEOTIDE SEQUENCE [LARGE SCALE GENOMIC DNA]</scope>
    <source>
        <strain evidence="3">UBA11978</strain>
    </source>
</reference>
<feature type="domain" description="SF4 helicase" evidence="2">
    <location>
        <begin position="303"/>
        <end position="560"/>
    </location>
</feature>
<dbReference type="InterPro" id="IPR027417">
    <property type="entry name" value="P-loop_NTPase"/>
</dbReference>
<organism evidence="3 4">
    <name type="scientific">Alteromonas australica</name>
    <dbReference type="NCBI Taxonomy" id="589873"/>
    <lineage>
        <taxon>Bacteria</taxon>
        <taxon>Pseudomonadati</taxon>
        <taxon>Pseudomonadota</taxon>
        <taxon>Gammaproteobacteria</taxon>
        <taxon>Alteromonadales</taxon>
        <taxon>Alteromonadaceae</taxon>
        <taxon>Alteromonas/Salinimonas group</taxon>
        <taxon>Alteromonas</taxon>
    </lineage>
</organism>
<dbReference type="PROSITE" id="PS51199">
    <property type="entry name" value="SF4_HELICASE"/>
    <property type="match status" value="1"/>
</dbReference>
<feature type="domain" description="Toprim" evidence="1">
    <location>
        <begin position="160"/>
        <end position="257"/>
    </location>
</feature>
<evidence type="ECO:0008006" key="5">
    <source>
        <dbReference type="Google" id="ProtNLM"/>
    </source>
</evidence>
<dbReference type="InterPro" id="IPR034154">
    <property type="entry name" value="TOPRIM_DnaG/twinkle"/>
</dbReference>
<dbReference type="SMART" id="SM00493">
    <property type="entry name" value="TOPRIM"/>
    <property type="match status" value="1"/>
</dbReference>
<dbReference type="SUPFAM" id="SSF56731">
    <property type="entry name" value="DNA primase core"/>
    <property type="match status" value="1"/>
</dbReference>